<proteinExistence type="predicted"/>
<protein>
    <submittedName>
        <fullName evidence="1">Uncharacterized protein</fullName>
    </submittedName>
</protein>
<sequence length="79" mass="9314">MGLCVRTAMIVHIRGWRSVSVSSKDSIFSWRGDWVTQSDCNTYRHTSLRPQHSFTCWLFLFYLCMAYGEEEHPYIAMTD</sequence>
<evidence type="ECO:0000313" key="1">
    <source>
        <dbReference type="EMBL" id="KAF1388924.1"/>
    </source>
</evidence>
<evidence type="ECO:0000313" key="2">
    <source>
        <dbReference type="Proteomes" id="UP000465112"/>
    </source>
</evidence>
<dbReference type="EMBL" id="VHII01000006">
    <property type="protein sequence ID" value="KAF1388924.1"/>
    <property type="molecule type" value="Genomic_DNA"/>
</dbReference>
<name>A0A6A5FG61_PERFL</name>
<comment type="caution">
    <text evidence="1">The sequence shown here is derived from an EMBL/GenBank/DDBJ whole genome shotgun (WGS) entry which is preliminary data.</text>
</comment>
<organism evidence="1 2">
    <name type="scientific">Perca fluviatilis</name>
    <name type="common">European perch</name>
    <dbReference type="NCBI Taxonomy" id="8168"/>
    <lineage>
        <taxon>Eukaryota</taxon>
        <taxon>Metazoa</taxon>
        <taxon>Chordata</taxon>
        <taxon>Craniata</taxon>
        <taxon>Vertebrata</taxon>
        <taxon>Euteleostomi</taxon>
        <taxon>Actinopterygii</taxon>
        <taxon>Neopterygii</taxon>
        <taxon>Teleostei</taxon>
        <taxon>Neoteleostei</taxon>
        <taxon>Acanthomorphata</taxon>
        <taxon>Eupercaria</taxon>
        <taxon>Perciformes</taxon>
        <taxon>Percoidei</taxon>
        <taxon>Percidae</taxon>
        <taxon>Percinae</taxon>
        <taxon>Perca</taxon>
    </lineage>
</organism>
<dbReference type="Proteomes" id="UP000465112">
    <property type="component" value="Chromosome 6"/>
</dbReference>
<keyword evidence="2" id="KW-1185">Reference proteome</keyword>
<accession>A0A6A5FG61</accession>
<gene>
    <name evidence="1" type="ORF">PFLUV_G00067980</name>
</gene>
<dbReference type="AlphaFoldDB" id="A0A6A5FG61"/>
<reference evidence="1 2" key="1">
    <citation type="submission" date="2019-06" db="EMBL/GenBank/DDBJ databases">
        <title>A chromosome-scale genome assembly of the European perch, Perca fluviatilis.</title>
        <authorList>
            <person name="Roques C."/>
            <person name="Zahm M."/>
            <person name="Cabau C."/>
            <person name="Klopp C."/>
            <person name="Bouchez O."/>
            <person name="Donnadieu C."/>
            <person name="Kuhl H."/>
            <person name="Gislard M."/>
            <person name="Guendouz S."/>
            <person name="Journot L."/>
            <person name="Haffray P."/>
            <person name="Bestin A."/>
            <person name="Morvezen R."/>
            <person name="Feron R."/>
            <person name="Wen M."/>
            <person name="Jouanno E."/>
            <person name="Herpin A."/>
            <person name="Schartl M."/>
            <person name="Postlethwait J."/>
            <person name="Schaerlinger B."/>
            <person name="Chardard D."/>
            <person name="Lecocq T."/>
            <person name="Poncet C."/>
            <person name="Jaffrelo L."/>
            <person name="Lampietro C."/>
            <person name="Guiguen Y."/>
        </authorList>
    </citation>
    <scope>NUCLEOTIDE SEQUENCE [LARGE SCALE GENOMIC DNA]</scope>
    <source>
        <tissue evidence="1">Blood</tissue>
    </source>
</reference>